<protein>
    <submittedName>
        <fullName evidence="1">Uncharacterized protein</fullName>
    </submittedName>
</protein>
<dbReference type="EMBL" id="JYDI01003965">
    <property type="protein sequence ID" value="KRY08759.1"/>
    <property type="molecule type" value="Genomic_DNA"/>
</dbReference>
<keyword evidence="2" id="KW-1185">Reference proteome</keyword>
<feature type="non-terminal residue" evidence="1">
    <location>
        <position position="1"/>
    </location>
</feature>
<evidence type="ECO:0000313" key="2">
    <source>
        <dbReference type="Proteomes" id="UP000054653"/>
    </source>
</evidence>
<accession>A0A0V0Z837</accession>
<name>A0A0V0Z837_TRIBR</name>
<gene>
    <name evidence="1" type="ORF">T03_17195</name>
</gene>
<dbReference type="Proteomes" id="UP000054653">
    <property type="component" value="Unassembled WGS sequence"/>
</dbReference>
<feature type="non-terminal residue" evidence="1">
    <location>
        <position position="45"/>
    </location>
</feature>
<sequence>LSISCSSPSSPESHIHEILIPGIHQRTSRFRSDVEIESLQFTPNI</sequence>
<dbReference type="AlphaFoldDB" id="A0A0V0Z837"/>
<proteinExistence type="predicted"/>
<comment type="caution">
    <text evidence="1">The sequence shown here is derived from an EMBL/GenBank/DDBJ whole genome shotgun (WGS) entry which is preliminary data.</text>
</comment>
<evidence type="ECO:0000313" key="1">
    <source>
        <dbReference type="EMBL" id="KRY08759.1"/>
    </source>
</evidence>
<reference evidence="1 2" key="1">
    <citation type="submission" date="2015-01" db="EMBL/GenBank/DDBJ databases">
        <title>Evolution of Trichinella species and genotypes.</title>
        <authorList>
            <person name="Korhonen P.K."/>
            <person name="Edoardo P."/>
            <person name="Giuseppe L.R."/>
            <person name="Gasser R.B."/>
        </authorList>
    </citation>
    <scope>NUCLEOTIDE SEQUENCE [LARGE SCALE GENOMIC DNA]</scope>
    <source>
        <strain evidence="1">ISS120</strain>
    </source>
</reference>
<organism evidence="1 2">
    <name type="scientific">Trichinella britovi</name>
    <name type="common">Parasitic roundworm</name>
    <dbReference type="NCBI Taxonomy" id="45882"/>
    <lineage>
        <taxon>Eukaryota</taxon>
        <taxon>Metazoa</taxon>
        <taxon>Ecdysozoa</taxon>
        <taxon>Nematoda</taxon>
        <taxon>Enoplea</taxon>
        <taxon>Dorylaimia</taxon>
        <taxon>Trichinellida</taxon>
        <taxon>Trichinellidae</taxon>
        <taxon>Trichinella</taxon>
    </lineage>
</organism>